<evidence type="ECO:0000313" key="3">
    <source>
        <dbReference type="EMBL" id="PZX56788.1"/>
    </source>
</evidence>
<dbReference type="InterPro" id="IPR008928">
    <property type="entry name" value="6-hairpin_glycosidase_sf"/>
</dbReference>
<feature type="domain" description="Broad-specificity ulvan lyase N-terminal" evidence="1">
    <location>
        <begin position="46"/>
        <end position="395"/>
    </location>
</feature>
<feature type="domain" description="Broad-specificity ulvan lyase C-terminal" evidence="2">
    <location>
        <begin position="402"/>
        <end position="635"/>
    </location>
</feature>
<dbReference type="EMBL" id="QKZT01000002">
    <property type="protein sequence ID" value="PZX56788.1"/>
    <property type="molecule type" value="Genomic_DNA"/>
</dbReference>
<keyword evidence="4" id="KW-1185">Reference proteome</keyword>
<gene>
    <name evidence="3" type="ORF">LV85_00721</name>
</gene>
<dbReference type="InterPro" id="IPR058907">
    <property type="entry name" value="P29_N"/>
</dbReference>
<dbReference type="OrthoDB" id="2339489at2"/>
<evidence type="ECO:0000313" key="4">
    <source>
        <dbReference type="Proteomes" id="UP000248882"/>
    </source>
</evidence>
<name>A0A2W7R7H3_9BACT</name>
<dbReference type="SUPFAM" id="SSF48208">
    <property type="entry name" value="Six-hairpin glycosidases"/>
    <property type="match status" value="1"/>
</dbReference>
<dbReference type="AlphaFoldDB" id="A0A2W7R7H3"/>
<dbReference type="Pfam" id="PF25840">
    <property type="entry name" value="Ulvan_lyase_N"/>
    <property type="match status" value="1"/>
</dbReference>
<dbReference type="RefSeq" id="WP_111316801.1">
    <property type="nucleotide sequence ID" value="NZ_QKZT01000002.1"/>
</dbReference>
<dbReference type="Pfam" id="PF25841">
    <property type="entry name" value="Ulvan_lyase_C"/>
    <property type="match status" value="1"/>
</dbReference>
<accession>A0A2W7R7H3</accession>
<sequence>MKRREFIHTTALTGIGLSLPFANLFAKVDPNTFHSEEYRVLVFSLLKDWCDGMIKVQIINPSDPNVHGLLDCPACETIHGRVSDAVYPFFYMAEATGEKKYLDAGIAVFEWSQNVSQPDGSWTNDVDPNSWNGTSVFGAIALAETLKYHGDLLATGRRQIWTDRLGEAAEFIYRKFPAIDATNVNYGATNIYAMNLIGNLLDEPKYIALSKKLAAEVKKYFTAPNSLLYGEVKPSAHKLSEKGLPGVDLGYNIEESLNSLALYALHEKDEELLELVQKSLASHMEFMLPDGGFDNSWGTRMFKWTYWGSRTCDGCQPAFSLMAGYNLAFGTAAFKNTELLKRCTADGLLHGGPHYLSHGIKPCVHHTFAHAKSLAVILDHWDQMPTIDQSNPLPRAKADGLRYFEELDTVLFSRGDWRGTVSAYDAEYYPKMDLRQATGNSLGMLYHNKVGLLCVASLAVYRLMEPLNQQDAPGKDIALTPRLETFQEGEWFTNLYDLPASFSTEDQNGEIRIWGDVKLKNEAREILQDSASGFRITYLCSEKGMQIKAETRQVLKQQTSFTIPIISKNTEPVEQPEDHVIIITKPEGIVKIEANVPLTIIETEKGRTFNMVPGVEALPIKAEFVTQAVELRITVI</sequence>
<protein>
    <recommendedName>
        <fullName evidence="5">Heparinase II/III-like protein</fullName>
    </recommendedName>
</protein>
<comment type="caution">
    <text evidence="3">The sequence shown here is derived from an EMBL/GenBank/DDBJ whole genome shotgun (WGS) entry which is preliminary data.</text>
</comment>
<reference evidence="3 4" key="1">
    <citation type="submission" date="2018-06" db="EMBL/GenBank/DDBJ databases">
        <title>Genomic Encyclopedia of Archaeal and Bacterial Type Strains, Phase II (KMG-II): from individual species to whole genera.</title>
        <authorList>
            <person name="Goeker M."/>
        </authorList>
    </citation>
    <scope>NUCLEOTIDE SEQUENCE [LARGE SCALE GENOMIC DNA]</scope>
    <source>
        <strain evidence="3 4">DSM 19830</strain>
    </source>
</reference>
<proteinExistence type="predicted"/>
<evidence type="ECO:0000259" key="1">
    <source>
        <dbReference type="Pfam" id="PF25840"/>
    </source>
</evidence>
<dbReference type="InterPro" id="IPR058908">
    <property type="entry name" value="P29_C"/>
</dbReference>
<dbReference type="Proteomes" id="UP000248882">
    <property type="component" value="Unassembled WGS sequence"/>
</dbReference>
<dbReference type="GO" id="GO:0005975">
    <property type="term" value="P:carbohydrate metabolic process"/>
    <property type="evidence" value="ECO:0007669"/>
    <property type="project" value="InterPro"/>
</dbReference>
<evidence type="ECO:0008006" key="5">
    <source>
        <dbReference type="Google" id="ProtNLM"/>
    </source>
</evidence>
<organism evidence="3 4">
    <name type="scientific">Algoriphagus chordae</name>
    <dbReference type="NCBI Taxonomy" id="237019"/>
    <lineage>
        <taxon>Bacteria</taxon>
        <taxon>Pseudomonadati</taxon>
        <taxon>Bacteroidota</taxon>
        <taxon>Cytophagia</taxon>
        <taxon>Cytophagales</taxon>
        <taxon>Cyclobacteriaceae</taxon>
        <taxon>Algoriphagus</taxon>
    </lineage>
</organism>
<evidence type="ECO:0000259" key="2">
    <source>
        <dbReference type="Pfam" id="PF25841"/>
    </source>
</evidence>